<sequence length="184" mass="22263">MKYLYRPDPHYSEHYGDEIVLFHSEDRYEREIWGFNLIDSLEDLKNRGELTGNLELKVIVGEFNEDTQEIIKYAVNHQFELIVIIGGPRVYCEDRRDIYTILDKYKHIKYLILPKRPTKHFMIFNKNHLFIERPHRHYEIRDTVGIKNAKHELVEIYDDVFIKMLKYAKPVTKEDILKIKCYKS</sequence>
<dbReference type="STRING" id="868131.MSWAN_0351"/>
<dbReference type="HOGENOM" id="CLU_1465115_0_0_2"/>
<dbReference type="eggNOG" id="arCOG12083">
    <property type="taxonomic scope" value="Archaea"/>
</dbReference>
<name>F6D331_METPW</name>
<dbReference type="AlphaFoldDB" id="F6D331"/>
<dbReference type="OrthoDB" id="67338at2157"/>
<dbReference type="EMBL" id="CP002772">
    <property type="protein sequence ID" value="AEG17394.1"/>
    <property type="molecule type" value="Genomic_DNA"/>
</dbReference>
<dbReference type="RefSeq" id="WP_013824896.1">
    <property type="nucleotide sequence ID" value="NC_015574.1"/>
</dbReference>
<gene>
    <name evidence="1" type="ordered locus">MSWAN_0351</name>
</gene>
<reference evidence="1 2" key="1">
    <citation type="journal article" date="2014" name="Int. J. Syst. Evol. Microbiol.">
        <title>Methanobacterium paludis sp. nov. and a novel strain of Methanobacterium lacus isolated from northern peatlands.</title>
        <authorList>
            <person name="Cadillo-Quiroz H."/>
            <person name="Brauer S.L."/>
            <person name="Goodson N."/>
            <person name="Yavitt J.B."/>
            <person name="Zinder S.H."/>
        </authorList>
    </citation>
    <scope>NUCLEOTIDE SEQUENCE [LARGE SCALE GENOMIC DNA]</scope>
    <source>
        <strain evidence="2">DSM 25820 / JCM 18151 / SWAN1</strain>
    </source>
</reference>
<evidence type="ECO:0000313" key="1">
    <source>
        <dbReference type="EMBL" id="AEG17394.1"/>
    </source>
</evidence>
<dbReference type="GeneID" id="10667835"/>
<organism evidence="1 2">
    <name type="scientific">Methanobacterium paludis (strain DSM 25820 / JCM 18151 / SWAN1)</name>
    <dbReference type="NCBI Taxonomy" id="868131"/>
    <lineage>
        <taxon>Archaea</taxon>
        <taxon>Methanobacteriati</taxon>
        <taxon>Methanobacteriota</taxon>
        <taxon>Methanomada group</taxon>
        <taxon>Methanobacteria</taxon>
        <taxon>Methanobacteriales</taxon>
        <taxon>Methanobacteriaceae</taxon>
        <taxon>Methanobacterium</taxon>
    </lineage>
</organism>
<proteinExistence type="predicted"/>
<dbReference type="KEGG" id="mew:MSWAN_0351"/>
<accession>F6D331</accession>
<keyword evidence="2" id="KW-1185">Reference proteome</keyword>
<evidence type="ECO:0000313" key="2">
    <source>
        <dbReference type="Proteomes" id="UP000009231"/>
    </source>
</evidence>
<dbReference type="Proteomes" id="UP000009231">
    <property type="component" value="Chromosome"/>
</dbReference>
<protein>
    <submittedName>
        <fullName evidence="1">Uncharacterized protein</fullName>
    </submittedName>
</protein>